<sequence>MIQARAGTGDGVEESQLLVGGITKTAPCQLSQPNSLRGLGVIPRK</sequence>
<proteinExistence type="predicted"/>
<evidence type="ECO:0000313" key="1">
    <source>
        <dbReference type="EMBL" id="VXD25686.1"/>
    </source>
</evidence>
<dbReference type="AlphaFoldDB" id="A0A7Z9E5K3"/>
<comment type="caution">
    <text evidence="1">The sequence shown here is derived from an EMBL/GenBank/DDBJ whole genome shotgun (WGS) entry which is preliminary data.</text>
</comment>
<dbReference type="Proteomes" id="UP000182190">
    <property type="component" value="Unassembled WGS sequence"/>
</dbReference>
<accession>A0A7Z9E5K3</accession>
<gene>
    <name evidence="1" type="ORF">PL9631_970035</name>
</gene>
<reference evidence="1" key="1">
    <citation type="submission" date="2019-10" db="EMBL/GenBank/DDBJ databases">
        <authorList>
            <consortium name="Genoscope - CEA"/>
            <person name="William W."/>
        </authorList>
    </citation>
    <scope>NUCLEOTIDE SEQUENCE [LARGE SCALE GENOMIC DNA]</scope>
    <source>
        <strain evidence="1">BBR_PRJEB10994</strain>
    </source>
</reference>
<keyword evidence="2" id="KW-1185">Reference proteome</keyword>
<name>A0A7Z9E5K3_9CYAN</name>
<evidence type="ECO:0000313" key="2">
    <source>
        <dbReference type="Proteomes" id="UP000182190"/>
    </source>
</evidence>
<dbReference type="EMBL" id="CZCS02000242">
    <property type="protein sequence ID" value="VXD25686.1"/>
    <property type="molecule type" value="Genomic_DNA"/>
</dbReference>
<organism evidence="1 2">
    <name type="scientific">Planktothrix paucivesiculata PCC 9631</name>
    <dbReference type="NCBI Taxonomy" id="671071"/>
    <lineage>
        <taxon>Bacteria</taxon>
        <taxon>Bacillati</taxon>
        <taxon>Cyanobacteriota</taxon>
        <taxon>Cyanophyceae</taxon>
        <taxon>Oscillatoriophycideae</taxon>
        <taxon>Oscillatoriales</taxon>
        <taxon>Microcoleaceae</taxon>
        <taxon>Planktothrix</taxon>
    </lineage>
</organism>
<protein>
    <submittedName>
        <fullName evidence="1">Uncharacterized protein</fullName>
    </submittedName>
</protein>